<evidence type="ECO:0000313" key="2">
    <source>
        <dbReference type="EMBL" id="GLX83174.1"/>
    </source>
</evidence>
<dbReference type="Proteomes" id="UP001157133">
    <property type="component" value="Unassembled WGS sequence"/>
</dbReference>
<reference evidence="2 3" key="1">
    <citation type="submission" date="2023-03" db="EMBL/GenBank/DDBJ databases">
        <title>Draft genome sequence of Thalassotalea eurytherma JCM 18482T.</title>
        <authorList>
            <person name="Sawabe T."/>
        </authorList>
    </citation>
    <scope>NUCLEOTIDE SEQUENCE [LARGE SCALE GENOMIC DNA]</scope>
    <source>
        <strain evidence="2 3">JCM 18482</strain>
    </source>
</reference>
<evidence type="ECO:0008006" key="4">
    <source>
        <dbReference type="Google" id="ProtNLM"/>
    </source>
</evidence>
<keyword evidence="1" id="KW-1133">Transmembrane helix</keyword>
<dbReference type="InterPro" id="IPR021244">
    <property type="entry name" value="DUF2802"/>
</dbReference>
<sequence length="148" mass="16907">MLSINVILIITVCVLAIIFFAFIAKQKSMMANLAEKLKLQESLLNEQSQTLSYIEQQLSSLSEVERAHFDETNEVTKQLEHRISTLKQHIASMDEQLLSIQQQSSEDKFYSRALKLAKKGADVDEIVQECEIPRAEAEMLLSVHQQKK</sequence>
<name>A0ABQ6H5G7_9GAMM</name>
<evidence type="ECO:0000313" key="3">
    <source>
        <dbReference type="Proteomes" id="UP001157133"/>
    </source>
</evidence>
<protein>
    <recommendedName>
        <fullName evidence="4">DUF2802 domain-containing protein</fullName>
    </recommendedName>
</protein>
<keyword evidence="1" id="KW-0472">Membrane</keyword>
<accession>A0ABQ6H5G7</accession>
<dbReference type="EMBL" id="BSSU01000013">
    <property type="protein sequence ID" value="GLX83174.1"/>
    <property type="molecule type" value="Genomic_DNA"/>
</dbReference>
<dbReference type="Pfam" id="PF10975">
    <property type="entry name" value="DUF2802"/>
    <property type="match status" value="1"/>
</dbReference>
<evidence type="ECO:0000256" key="1">
    <source>
        <dbReference type="SAM" id="Phobius"/>
    </source>
</evidence>
<organism evidence="2 3">
    <name type="scientific">Thalassotalea eurytherma</name>
    <dbReference type="NCBI Taxonomy" id="1144278"/>
    <lineage>
        <taxon>Bacteria</taxon>
        <taxon>Pseudomonadati</taxon>
        <taxon>Pseudomonadota</taxon>
        <taxon>Gammaproteobacteria</taxon>
        <taxon>Alteromonadales</taxon>
        <taxon>Colwelliaceae</taxon>
        <taxon>Thalassotalea</taxon>
    </lineage>
</organism>
<keyword evidence="1" id="KW-0812">Transmembrane</keyword>
<dbReference type="RefSeq" id="WP_284208579.1">
    <property type="nucleotide sequence ID" value="NZ_BSSU01000013.1"/>
</dbReference>
<feature type="transmembrane region" description="Helical" evidence="1">
    <location>
        <begin position="6"/>
        <end position="24"/>
    </location>
</feature>
<proteinExistence type="predicted"/>
<comment type="caution">
    <text evidence="2">The sequence shown here is derived from an EMBL/GenBank/DDBJ whole genome shotgun (WGS) entry which is preliminary data.</text>
</comment>
<gene>
    <name evidence="2" type="ORF">theurythT_26260</name>
</gene>
<keyword evidence="3" id="KW-1185">Reference proteome</keyword>